<keyword evidence="2" id="KW-0472">Membrane</keyword>
<name>A0ABX8LF04_9CHLA</name>
<keyword evidence="4" id="KW-1185">Reference proteome</keyword>
<feature type="transmembrane region" description="Helical" evidence="2">
    <location>
        <begin position="33"/>
        <end position="53"/>
    </location>
</feature>
<reference evidence="3" key="1">
    <citation type="submission" date="2021-01" db="EMBL/GenBank/DDBJ databases">
        <title>Chlamydial infections in birds of prey presented to California wildlife rehabilitation facilities.</title>
        <authorList>
            <person name="Seibert B.A."/>
            <person name="Keel M.K."/>
            <person name="Kelly T.R."/>
            <person name="Nilsen R.A."/>
            <person name="Pesti D.R."/>
            <person name="Ciembor P.X."/>
            <person name="Gregory C.R."/>
            <person name="Ritchie B.W."/>
            <person name="Hawkins M.G."/>
        </authorList>
    </citation>
    <scope>NUCLEOTIDE SEQUENCE [LARGE SCALE GENOMIC DNA]</scope>
    <source>
        <strain evidence="3">SWA</strain>
    </source>
</reference>
<organism evidence="3 4">
    <name type="scientific">Chlamydia buteonis</name>
    <dbReference type="NCBI Taxonomy" id="2494525"/>
    <lineage>
        <taxon>Bacteria</taxon>
        <taxon>Pseudomonadati</taxon>
        <taxon>Chlamydiota</taxon>
        <taxon>Chlamydiia</taxon>
        <taxon>Chlamydiales</taxon>
        <taxon>Chlamydiaceae</taxon>
        <taxon>Chlamydia/Chlamydophila group</taxon>
        <taxon>Chlamydia</taxon>
    </lineage>
</organism>
<proteinExistence type="predicted"/>
<accession>A0ABX8LF04</accession>
<keyword evidence="1" id="KW-0175">Coiled coil</keyword>
<dbReference type="Proteomes" id="UP000683565">
    <property type="component" value="Chromosome"/>
</dbReference>
<gene>
    <name evidence="3" type="ORF">JJJ19_01590</name>
</gene>
<protein>
    <submittedName>
        <fullName evidence="3">IncA family protein</fullName>
    </submittedName>
</protein>
<evidence type="ECO:0000313" key="4">
    <source>
        <dbReference type="Proteomes" id="UP000683565"/>
    </source>
</evidence>
<evidence type="ECO:0000256" key="2">
    <source>
        <dbReference type="SAM" id="Phobius"/>
    </source>
</evidence>
<dbReference type="EMBL" id="CP067334">
    <property type="protein sequence ID" value="QXE28205.1"/>
    <property type="molecule type" value="Genomic_DNA"/>
</dbReference>
<dbReference type="RefSeq" id="WP_131743711.1">
    <property type="nucleotide sequence ID" value="NZ_CAAAFM010000001.1"/>
</dbReference>
<feature type="transmembrane region" description="Helical" evidence="2">
    <location>
        <begin position="60"/>
        <end position="81"/>
    </location>
</feature>
<evidence type="ECO:0000313" key="3">
    <source>
        <dbReference type="EMBL" id="QXE28205.1"/>
    </source>
</evidence>
<sequence length="481" mass="55190">MKCVSPCFYLKLENSEDRCCNFPDSRVHFLTTIVSLIASLLIITGAIAAVILFGAQLGVLCSTVIMGISVAIGVLLFSASLKCFSCHAVISQSQRFSENIPRSYVNDSRFSEATALTEESVEAIERELRTLLSEHEQERLAYQCFISQRDLAKISMDSAREEFDNAYTDFQRFQGLLIVEDGSNLSNECQESLSRFREKSMDYGRSIRRYEDLLQQIQSHQDLIDFRKIAPVYEQVRVLLHARDEAQTRIRSLEDALSLRNREFAILSSMGRDLQSSIEKLQNTQTVNQGTIRALQMRLEEVGKNRNSLEEAPFLIIGGGAEEHIRETLLSDNALNIHPLEEENQKLKRTLALYYRMIERMETRFGQQGHSMLVETSTSQGFLRKFVGNSEEYTREQVGALIASHFEDERENQQREVMRLRELTSQQAQEIADLRSEFLRLGDTVFEATNLNIIDMNLEEDTVHNIVIVEDHFADRRESRE</sequence>
<evidence type="ECO:0000256" key="1">
    <source>
        <dbReference type="SAM" id="Coils"/>
    </source>
</evidence>
<keyword evidence="2" id="KW-1133">Transmembrane helix</keyword>
<feature type="coiled-coil region" evidence="1">
    <location>
        <begin position="236"/>
        <end position="263"/>
    </location>
</feature>
<keyword evidence="2" id="KW-0812">Transmembrane</keyword>